<dbReference type="PANTHER" id="PTHR24372:SF67">
    <property type="entry name" value="LEUCINE-RICH REPEAT-CONTAINING G-PROTEIN COUPLED RECEPTOR 4"/>
    <property type="match status" value="1"/>
</dbReference>
<dbReference type="GO" id="GO:0008528">
    <property type="term" value="F:G protein-coupled peptide receptor activity"/>
    <property type="evidence" value="ECO:0007669"/>
    <property type="project" value="TreeGrafter"/>
</dbReference>
<keyword evidence="2" id="KW-0217">Developmental protein</keyword>
<proteinExistence type="predicted"/>
<dbReference type="STRING" id="113540.ENSSFOP00015010553"/>
<evidence type="ECO:0000256" key="17">
    <source>
        <dbReference type="ARBA" id="ARBA00023224"/>
    </source>
</evidence>
<evidence type="ECO:0000256" key="18">
    <source>
        <dbReference type="ARBA" id="ARBA00039745"/>
    </source>
</evidence>
<evidence type="ECO:0000256" key="11">
    <source>
        <dbReference type="ARBA" id="ARBA00023040"/>
    </source>
</evidence>
<evidence type="ECO:0000256" key="19">
    <source>
        <dbReference type="SAM" id="Phobius"/>
    </source>
</evidence>
<keyword evidence="8" id="KW-0677">Repeat</keyword>
<reference evidence="21 22" key="1">
    <citation type="submission" date="2015-08" db="EMBL/GenBank/DDBJ databases">
        <title>The genome of the Asian arowana (Scleropages formosus).</title>
        <authorList>
            <person name="Tan M.H."/>
            <person name="Gan H.M."/>
            <person name="Croft L.J."/>
            <person name="Austin C.M."/>
        </authorList>
    </citation>
    <scope>NUCLEOTIDE SEQUENCE [LARGE SCALE GENOMIC DNA]</scope>
    <source>
        <strain evidence="21">Aro1</strain>
    </source>
</reference>
<dbReference type="InterPro" id="IPR002131">
    <property type="entry name" value="Gphrmn_rcpt_fam"/>
</dbReference>
<dbReference type="Gene3D" id="3.80.10.10">
    <property type="entry name" value="Ribonuclease Inhibitor"/>
    <property type="match status" value="1"/>
</dbReference>
<keyword evidence="13 19" id="KW-0472">Membrane</keyword>
<protein>
    <recommendedName>
        <fullName evidence="18">Leucine-rich repeat-containing G-protein coupled receptor 4</fullName>
    </recommendedName>
</protein>
<feature type="transmembrane region" description="Helical" evidence="19">
    <location>
        <begin position="252"/>
        <end position="276"/>
    </location>
</feature>
<keyword evidence="12" id="KW-0090">Biological rhythms</keyword>
<dbReference type="InterPro" id="IPR017452">
    <property type="entry name" value="GPCR_Rhodpsn_7TM"/>
</dbReference>
<evidence type="ECO:0000256" key="3">
    <source>
        <dbReference type="ARBA" id="ARBA00022475"/>
    </source>
</evidence>
<keyword evidence="16" id="KW-0325">Glycoprotein</keyword>
<evidence type="ECO:0000256" key="2">
    <source>
        <dbReference type="ARBA" id="ARBA00022473"/>
    </source>
</evidence>
<feature type="transmembrane region" description="Helical" evidence="19">
    <location>
        <begin position="129"/>
        <end position="155"/>
    </location>
</feature>
<name>A0A0P7VBJ1_SCLFO</name>
<evidence type="ECO:0000313" key="21">
    <source>
        <dbReference type="EMBL" id="KPP70511.1"/>
    </source>
</evidence>
<keyword evidence="17" id="KW-0807">Transducer</keyword>
<feature type="non-terminal residue" evidence="21">
    <location>
        <position position="1"/>
    </location>
</feature>
<keyword evidence="11" id="KW-0297">G-protein coupled receptor</keyword>
<dbReference type="Pfam" id="PF00560">
    <property type="entry name" value="LRR_1"/>
    <property type="match status" value="1"/>
</dbReference>
<dbReference type="PRINTS" id="PR00373">
    <property type="entry name" value="GLYCHORMONER"/>
</dbReference>
<evidence type="ECO:0000259" key="20">
    <source>
        <dbReference type="PROSITE" id="PS50262"/>
    </source>
</evidence>
<evidence type="ECO:0000256" key="9">
    <source>
        <dbReference type="ARBA" id="ARBA00022782"/>
    </source>
</evidence>
<dbReference type="GO" id="GO:0048511">
    <property type="term" value="P:rhythmic process"/>
    <property type="evidence" value="ECO:0007669"/>
    <property type="project" value="UniProtKB-KW"/>
</dbReference>
<keyword evidence="7" id="KW-0732">Signal</keyword>
<feature type="domain" description="G-protein coupled receptors family 1 profile" evidence="20">
    <location>
        <begin position="145"/>
        <end position="393"/>
    </location>
</feature>
<dbReference type="SUPFAM" id="SSF52058">
    <property type="entry name" value="L domain-like"/>
    <property type="match status" value="1"/>
</dbReference>
<sequence>TLTGTKIHAIPPGLCEDLRSLRTLDLSYNQIQELPGFQNCFRLEELNLQHNCIRQIQAKTFEDLATLRIFDLSLNLLSTVPTAGLRSVRHLKLAGNLEMKGALATKDLPKLRSEGKSAFKPCDQLLGSWMIRLTVWFIGLSALVFNTVVLVGTFFPRSALSPAKLLVGLLAGSNLLMGIYVFLLAVLDAATWGNFADFGVLWETGLGCRAAGFLATFSSEWSILLLALAAMERSFSVHCWVRKGEGRHRWGNWIYLAAALLPLLAGGAACFPLFHVGEFSSSPLCLLFPALGHPSLGFTVTLVLLNLLAYLFMAVVYTHLYCSLGKLDLTDLQNISMLRHVAWLIFVNCVCFCPLAAFSFSPLLPGFARKPEIMKSVTLIFFPLSASLNPVLYIFFNTNSKDDWLQLQCCNQSKSQAVVAGRVTTRFSRDGNTALVLKCDCRTYSQLHGSLALGQCCESILVPKALACRHLARSLSCPTLATVPCGQAQGYWSDCRTVSTHFGYADKGDSFVSDSSDWIQACFCQSRGVPLVCYANNIPRNKD</sequence>
<dbReference type="Pfam" id="PF00001">
    <property type="entry name" value="7tm_1"/>
    <property type="match status" value="1"/>
</dbReference>
<dbReference type="GO" id="GO:0090263">
    <property type="term" value="P:positive regulation of canonical Wnt signaling pathway"/>
    <property type="evidence" value="ECO:0007669"/>
    <property type="project" value="TreeGrafter"/>
</dbReference>
<keyword evidence="6 19" id="KW-0812">Transmembrane</keyword>
<dbReference type="EMBL" id="JARO02003430">
    <property type="protein sequence ID" value="KPP70511.1"/>
    <property type="molecule type" value="Genomic_DNA"/>
</dbReference>
<feature type="transmembrane region" description="Helical" evidence="19">
    <location>
        <begin position="167"/>
        <end position="190"/>
    </location>
</feature>
<evidence type="ECO:0000256" key="13">
    <source>
        <dbReference type="ARBA" id="ARBA00023136"/>
    </source>
</evidence>
<comment type="subcellular location">
    <subcellularLocation>
        <location evidence="1">Cell membrane</location>
        <topology evidence="1">Multi-pass membrane protein</topology>
    </subcellularLocation>
</comment>
<keyword evidence="5" id="KW-0879">Wnt signaling pathway</keyword>
<dbReference type="Gene3D" id="1.20.1070.10">
    <property type="entry name" value="Rhodopsin 7-helix transmembrane proteins"/>
    <property type="match status" value="1"/>
</dbReference>
<dbReference type="GO" id="GO:0007189">
    <property type="term" value="P:adenylate cyclase-activating G protein-coupled receptor signaling pathway"/>
    <property type="evidence" value="ECO:0007669"/>
    <property type="project" value="TreeGrafter"/>
</dbReference>
<organism evidence="21 22">
    <name type="scientific">Scleropages formosus</name>
    <name type="common">Asian bonytongue</name>
    <name type="synonym">Osteoglossum formosum</name>
    <dbReference type="NCBI Taxonomy" id="113540"/>
    <lineage>
        <taxon>Eukaryota</taxon>
        <taxon>Metazoa</taxon>
        <taxon>Chordata</taxon>
        <taxon>Craniata</taxon>
        <taxon>Vertebrata</taxon>
        <taxon>Euteleostomi</taxon>
        <taxon>Actinopterygii</taxon>
        <taxon>Neopterygii</taxon>
        <taxon>Teleostei</taxon>
        <taxon>Osteoglossocephala</taxon>
        <taxon>Osteoglossomorpha</taxon>
        <taxon>Osteoglossiformes</taxon>
        <taxon>Osteoglossidae</taxon>
        <taxon>Scleropages</taxon>
    </lineage>
</organism>
<evidence type="ECO:0000256" key="6">
    <source>
        <dbReference type="ARBA" id="ARBA00022692"/>
    </source>
</evidence>
<evidence type="ECO:0000313" key="22">
    <source>
        <dbReference type="Proteomes" id="UP000034805"/>
    </source>
</evidence>
<feature type="transmembrane region" description="Helical" evidence="19">
    <location>
        <begin position="296"/>
        <end position="320"/>
    </location>
</feature>
<dbReference type="PROSITE" id="PS50262">
    <property type="entry name" value="G_PROTEIN_RECEP_F1_2"/>
    <property type="match status" value="1"/>
</dbReference>
<dbReference type="InterPro" id="IPR001611">
    <property type="entry name" value="Leu-rich_rpt"/>
</dbReference>
<dbReference type="SMART" id="SM00369">
    <property type="entry name" value="LRR_TYP"/>
    <property type="match status" value="3"/>
</dbReference>
<gene>
    <name evidence="21" type="ORF">Z043_110658</name>
</gene>
<dbReference type="PROSITE" id="PS51450">
    <property type="entry name" value="LRR"/>
    <property type="match status" value="2"/>
</dbReference>
<accession>A0A0P7VBJ1</accession>
<dbReference type="PANTHER" id="PTHR24372">
    <property type="entry name" value="GLYCOPROTEIN HORMONE RECEPTOR"/>
    <property type="match status" value="1"/>
</dbReference>
<evidence type="ECO:0000256" key="10">
    <source>
        <dbReference type="ARBA" id="ARBA00022989"/>
    </source>
</evidence>
<keyword evidence="3" id="KW-1003">Cell membrane</keyword>
<feature type="transmembrane region" description="Helical" evidence="19">
    <location>
        <begin position="376"/>
        <end position="396"/>
    </location>
</feature>
<evidence type="ECO:0000256" key="1">
    <source>
        <dbReference type="ARBA" id="ARBA00004651"/>
    </source>
</evidence>
<evidence type="ECO:0000256" key="16">
    <source>
        <dbReference type="ARBA" id="ARBA00023180"/>
    </source>
</evidence>
<evidence type="ECO:0000256" key="15">
    <source>
        <dbReference type="ARBA" id="ARBA00023170"/>
    </source>
</evidence>
<evidence type="ECO:0000256" key="12">
    <source>
        <dbReference type="ARBA" id="ARBA00023108"/>
    </source>
</evidence>
<evidence type="ECO:0000256" key="7">
    <source>
        <dbReference type="ARBA" id="ARBA00022729"/>
    </source>
</evidence>
<dbReference type="GO" id="GO:0016500">
    <property type="term" value="F:protein-hormone receptor activity"/>
    <property type="evidence" value="ECO:0007669"/>
    <property type="project" value="InterPro"/>
</dbReference>
<dbReference type="Proteomes" id="UP000034805">
    <property type="component" value="Unassembled WGS sequence"/>
</dbReference>
<dbReference type="AlphaFoldDB" id="A0A0P7VBJ1"/>
<evidence type="ECO:0000256" key="4">
    <source>
        <dbReference type="ARBA" id="ARBA00022614"/>
    </source>
</evidence>
<evidence type="ECO:0000256" key="14">
    <source>
        <dbReference type="ARBA" id="ARBA00023157"/>
    </source>
</evidence>
<keyword evidence="4" id="KW-0433">Leucine-rich repeat</keyword>
<evidence type="ECO:0000256" key="5">
    <source>
        <dbReference type="ARBA" id="ARBA00022687"/>
    </source>
</evidence>
<keyword evidence="9" id="KW-0221">Differentiation</keyword>
<comment type="caution">
    <text evidence="21">The sequence shown here is derived from an EMBL/GenBank/DDBJ whole genome shotgun (WGS) entry which is preliminary data.</text>
</comment>
<dbReference type="GO" id="GO:0030154">
    <property type="term" value="P:cell differentiation"/>
    <property type="evidence" value="ECO:0007669"/>
    <property type="project" value="UniProtKB-KW"/>
</dbReference>
<dbReference type="Pfam" id="PF13855">
    <property type="entry name" value="LRR_8"/>
    <property type="match status" value="1"/>
</dbReference>
<dbReference type="GO" id="GO:0016055">
    <property type="term" value="P:Wnt signaling pathway"/>
    <property type="evidence" value="ECO:0007669"/>
    <property type="project" value="UniProtKB-KW"/>
</dbReference>
<feature type="transmembrane region" description="Helical" evidence="19">
    <location>
        <begin position="341"/>
        <end position="364"/>
    </location>
</feature>
<dbReference type="SUPFAM" id="SSF81321">
    <property type="entry name" value="Family A G protein-coupled receptor-like"/>
    <property type="match status" value="1"/>
</dbReference>
<dbReference type="InterPro" id="IPR003591">
    <property type="entry name" value="Leu-rich_rpt_typical-subtyp"/>
</dbReference>
<dbReference type="InterPro" id="IPR032675">
    <property type="entry name" value="LRR_dom_sf"/>
</dbReference>
<evidence type="ECO:0000256" key="8">
    <source>
        <dbReference type="ARBA" id="ARBA00022737"/>
    </source>
</evidence>
<keyword evidence="10 19" id="KW-1133">Transmembrane helix</keyword>
<keyword evidence="15 21" id="KW-0675">Receptor</keyword>
<dbReference type="InterPro" id="IPR000276">
    <property type="entry name" value="GPCR_Rhodpsn"/>
</dbReference>
<dbReference type="GO" id="GO:0005886">
    <property type="term" value="C:plasma membrane"/>
    <property type="evidence" value="ECO:0007669"/>
    <property type="project" value="UniProtKB-SubCell"/>
</dbReference>
<keyword evidence="14" id="KW-1015">Disulfide bond</keyword>